<evidence type="ECO:0000313" key="3">
    <source>
        <dbReference type="Proteomes" id="UP000236161"/>
    </source>
</evidence>
<dbReference type="Proteomes" id="UP000236161">
    <property type="component" value="Unassembled WGS sequence"/>
</dbReference>
<feature type="region of interest" description="Disordered" evidence="1">
    <location>
        <begin position="1"/>
        <end position="41"/>
    </location>
</feature>
<name>A0A2I0B2Q5_9ASPA</name>
<proteinExistence type="predicted"/>
<keyword evidence="3" id="KW-1185">Reference proteome</keyword>
<gene>
    <name evidence="2" type="ORF">AXF42_Ash018305</name>
</gene>
<sequence>MQHASSRHANQESACPSCYRSPETVPRSKGQTLFTDYGPSSGRQAVRAQSLFPFFPPKNQDKAAPSVAYKYQGTRFMKKDEKGGDDSPKRRRTHPSKSRIPPLSPPVKQEYGNKKSTLSFSFFLL</sequence>
<evidence type="ECO:0000313" key="2">
    <source>
        <dbReference type="EMBL" id="PKA62080.1"/>
    </source>
</evidence>
<dbReference type="EMBL" id="KZ451921">
    <property type="protein sequence ID" value="PKA62080.1"/>
    <property type="molecule type" value="Genomic_DNA"/>
</dbReference>
<evidence type="ECO:0000256" key="1">
    <source>
        <dbReference type="SAM" id="MobiDB-lite"/>
    </source>
</evidence>
<feature type="region of interest" description="Disordered" evidence="1">
    <location>
        <begin position="71"/>
        <end position="112"/>
    </location>
</feature>
<accession>A0A2I0B2Q5</accession>
<reference evidence="2 3" key="1">
    <citation type="journal article" date="2017" name="Nature">
        <title>The Apostasia genome and the evolution of orchids.</title>
        <authorList>
            <person name="Zhang G.Q."/>
            <person name="Liu K.W."/>
            <person name="Li Z."/>
            <person name="Lohaus R."/>
            <person name="Hsiao Y.Y."/>
            <person name="Niu S.C."/>
            <person name="Wang J.Y."/>
            <person name="Lin Y.C."/>
            <person name="Xu Q."/>
            <person name="Chen L.J."/>
            <person name="Yoshida K."/>
            <person name="Fujiwara S."/>
            <person name="Wang Z.W."/>
            <person name="Zhang Y.Q."/>
            <person name="Mitsuda N."/>
            <person name="Wang M."/>
            <person name="Liu G.H."/>
            <person name="Pecoraro L."/>
            <person name="Huang H.X."/>
            <person name="Xiao X.J."/>
            <person name="Lin M."/>
            <person name="Wu X.Y."/>
            <person name="Wu W.L."/>
            <person name="Chen Y.Y."/>
            <person name="Chang S.B."/>
            <person name="Sakamoto S."/>
            <person name="Ohme-Takagi M."/>
            <person name="Yagi M."/>
            <person name="Zeng S.J."/>
            <person name="Shen C.Y."/>
            <person name="Yeh C.M."/>
            <person name="Luo Y.B."/>
            <person name="Tsai W.C."/>
            <person name="Van de Peer Y."/>
            <person name="Liu Z.J."/>
        </authorList>
    </citation>
    <scope>NUCLEOTIDE SEQUENCE [LARGE SCALE GENOMIC DNA]</scope>
    <source>
        <strain evidence="3">cv. Shenzhen</strain>
        <tissue evidence="2">Stem</tissue>
    </source>
</reference>
<organism evidence="2 3">
    <name type="scientific">Apostasia shenzhenica</name>
    <dbReference type="NCBI Taxonomy" id="1088818"/>
    <lineage>
        <taxon>Eukaryota</taxon>
        <taxon>Viridiplantae</taxon>
        <taxon>Streptophyta</taxon>
        <taxon>Embryophyta</taxon>
        <taxon>Tracheophyta</taxon>
        <taxon>Spermatophyta</taxon>
        <taxon>Magnoliopsida</taxon>
        <taxon>Liliopsida</taxon>
        <taxon>Asparagales</taxon>
        <taxon>Orchidaceae</taxon>
        <taxon>Apostasioideae</taxon>
        <taxon>Apostasia</taxon>
    </lineage>
</organism>
<protein>
    <submittedName>
        <fullName evidence="2">Uncharacterized protein</fullName>
    </submittedName>
</protein>
<dbReference type="AlphaFoldDB" id="A0A2I0B2Q5"/>
<feature type="compositionally biased region" description="Basic and acidic residues" evidence="1">
    <location>
        <begin position="77"/>
        <end position="88"/>
    </location>
</feature>